<dbReference type="InterPro" id="IPR023213">
    <property type="entry name" value="CAT-like_dom_sf"/>
</dbReference>
<accession>A0ABS5PIY7</accession>
<dbReference type="RefSeq" id="WP_244860609.1">
    <property type="nucleotide sequence ID" value="NZ_JAGYVZ010000084.1"/>
</dbReference>
<proteinExistence type="predicted"/>
<gene>
    <name evidence="2" type="ORF">KHA90_25150</name>
</gene>
<protein>
    <recommendedName>
        <fullName evidence="1">Condensation domain-containing protein</fullName>
    </recommendedName>
</protein>
<reference evidence="2 3" key="1">
    <citation type="journal article" date="2018" name="Int. J. Syst. Evol. Microbiol.">
        <title>Flavobacterium chryseum sp. nov. and Flavobacterium psychroterrae sp. nov., novel environmental bacteria isolated from Antarctica.</title>
        <authorList>
            <person name="Kralova S."/>
            <person name="Svec P."/>
            <person name="Busse H.J."/>
            <person name="Stankova E."/>
            <person name="Vaczi P."/>
            <person name="Sedlacek I."/>
        </authorList>
    </citation>
    <scope>NUCLEOTIDE SEQUENCE [LARGE SCALE GENOMIC DNA]</scope>
    <source>
        <strain evidence="2 3">CCM 8827</strain>
    </source>
</reference>
<evidence type="ECO:0000313" key="3">
    <source>
        <dbReference type="Proteomes" id="UP000722625"/>
    </source>
</evidence>
<dbReference type="Gene3D" id="3.30.559.10">
    <property type="entry name" value="Chloramphenicol acetyltransferase-like domain"/>
    <property type="match status" value="1"/>
</dbReference>
<feature type="domain" description="Condensation" evidence="1">
    <location>
        <begin position="33"/>
        <end position="191"/>
    </location>
</feature>
<comment type="caution">
    <text evidence="2">The sequence shown here is derived from an EMBL/GenBank/DDBJ whole genome shotgun (WGS) entry which is preliminary data.</text>
</comment>
<dbReference type="PANTHER" id="PTHR45527">
    <property type="entry name" value="NONRIBOSOMAL PEPTIDE SYNTHETASE"/>
    <property type="match status" value="1"/>
</dbReference>
<dbReference type="EMBL" id="JAGYVZ010000084">
    <property type="protein sequence ID" value="MBS7234284.1"/>
    <property type="molecule type" value="Genomic_DNA"/>
</dbReference>
<dbReference type="PANTHER" id="PTHR45527:SF1">
    <property type="entry name" value="FATTY ACID SYNTHASE"/>
    <property type="match status" value="1"/>
</dbReference>
<feature type="non-terminal residue" evidence="2">
    <location>
        <position position="1"/>
    </location>
</feature>
<evidence type="ECO:0000313" key="2">
    <source>
        <dbReference type="EMBL" id="MBS7234284.1"/>
    </source>
</evidence>
<feature type="non-terminal residue" evidence="2">
    <location>
        <position position="192"/>
    </location>
</feature>
<dbReference type="InterPro" id="IPR001242">
    <property type="entry name" value="Condensation_dom"/>
</dbReference>
<evidence type="ECO:0000259" key="1">
    <source>
        <dbReference type="Pfam" id="PF00668"/>
    </source>
</evidence>
<dbReference type="Proteomes" id="UP000722625">
    <property type="component" value="Unassembled WGS sequence"/>
</dbReference>
<organism evidence="2 3">
    <name type="scientific">Flavobacterium psychroterrae</name>
    <dbReference type="NCBI Taxonomy" id="2133767"/>
    <lineage>
        <taxon>Bacteria</taxon>
        <taxon>Pseudomonadati</taxon>
        <taxon>Bacteroidota</taxon>
        <taxon>Flavobacteriia</taxon>
        <taxon>Flavobacteriales</taxon>
        <taxon>Flavobacteriaceae</taxon>
        <taxon>Flavobacterium</taxon>
    </lineage>
</organism>
<keyword evidence="3" id="KW-1185">Reference proteome</keyword>
<dbReference type="SUPFAM" id="SSF52777">
    <property type="entry name" value="CoA-dependent acyltransferases"/>
    <property type="match status" value="1"/>
</dbReference>
<sequence>TFFTHPTIAGVSEVLEEDQQGGSYEPIARIQESDSYALTASQHRLWILSQLDQGSLAYNMPAAVILSGHIDQREFEASFRALIARHEILRTVFRTNEQNEIRQYILPEDQVNFRISHEDFSSHKNQQEAILASLHQKNNELFDLANGPLIRGSLLKQKQDQYVFLLSLHHIIADGWSMELLLSEIVQLYNSL</sequence>
<name>A0ABS5PIY7_9FLAO</name>
<dbReference type="Pfam" id="PF00668">
    <property type="entry name" value="Condensation"/>
    <property type="match status" value="1"/>
</dbReference>